<protein>
    <submittedName>
        <fullName evidence="2">Uncharacterized protein</fullName>
    </submittedName>
</protein>
<feature type="region of interest" description="Disordered" evidence="1">
    <location>
        <begin position="95"/>
        <end position="161"/>
    </location>
</feature>
<organism evidence="2">
    <name type="scientific">Cacopsylla melanoneura</name>
    <dbReference type="NCBI Taxonomy" id="428564"/>
    <lineage>
        <taxon>Eukaryota</taxon>
        <taxon>Metazoa</taxon>
        <taxon>Ecdysozoa</taxon>
        <taxon>Arthropoda</taxon>
        <taxon>Hexapoda</taxon>
        <taxon>Insecta</taxon>
        <taxon>Pterygota</taxon>
        <taxon>Neoptera</taxon>
        <taxon>Paraneoptera</taxon>
        <taxon>Hemiptera</taxon>
        <taxon>Sternorrhyncha</taxon>
        <taxon>Psylloidea</taxon>
        <taxon>Psyllidae</taxon>
        <taxon>Psyllinae</taxon>
        <taxon>Cacopsylla</taxon>
    </lineage>
</organism>
<evidence type="ECO:0000313" key="2">
    <source>
        <dbReference type="EMBL" id="CAG6689529.1"/>
    </source>
</evidence>
<evidence type="ECO:0000256" key="1">
    <source>
        <dbReference type="SAM" id="MobiDB-lite"/>
    </source>
</evidence>
<dbReference type="EMBL" id="HBUF01292690">
    <property type="protein sequence ID" value="CAG6689529.1"/>
    <property type="molecule type" value="Transcribed_RNA"/>
</dbReference>
<proteinExistence type="predicted"/>
<name>A0A8D8TKC0_9HEMI</name>
<accession>A0A8D8TKC0</accession>
<feature type="compositionally biased region" description="Basic and acidic residues" evidence="1">
    <location>
        <begin position="107"/>
        <end position="134"/>
    </location>
</feature>
<dbReference type="AlphaFoldDB" id="A0A8D8TKC0"/>
<sequence>MVKIRLHIVCRNLLSRYYVRVYVIGRNENLWSKQKGRRYFKLKKITTKEMFYEKTPKRQNCIEKWKEEATYNCSTLIIIRDTKEINLKTAKLHSEMEGRRKKTNWNSEKERTEEERKQKKEATENVIRKEIVKKNEKRKMNMLINNPDSSFCQNNKPLPRE</sequence>
<feature type="compositionally biased region" description="Polar residues" evidence="1">
    <location>
        <begin position="143"/>
        <end position="161"/>
    </location>
</feature>
<reference evidence="2" key="1">
    <citation type="submission" date="2021-05" db="EMBL/GenBank/DDBJ databases">
        <authorList>
            <person name="Alioto T."/>
            <person name="Alioto T."/>
            <person name="Gomez Garrido J."/>
        </authorList>
    </citation>
    <scope>NUCLEOTIDE SEQUENCE</scope>
</reference>